<evidence type="ECO:0000256" key="1">
    <source>
        <dbReference type="ARBA" id="ARBA00023015"/>
    </source>
</evidence>
<evidence type="ECO:0000259" key="4">
    <source>
        <dbReference type="PROSITE" id="PS51077"/>
    </source>
</evidence>
<feature type="domain" description="IclR-ED" evidence="5">
    <location>
        <begin position="76"/>
        <end position="259"/>
    </location>
</feature>
<keyword evidence="1" id="KW-0805">Transcription regulation</keyword>
<evidence type="ECO:0000313" key="6">
    <source>
        <dbReference type="EMBL" id="QKV20597.1"/>
    </source>
</evidence>
<dbReference type="PROSITE" id="PS51077">
    <property type="entry name" value="HTH_ICLR"/>
    <property type="match status" value="1"/>
</dbReference>
<dbReference type="Gene3D" id="3.30.450.40">
    <property type="match status" value="1"/>
</dbReference>
<proteinExistence type="predicted"/>
<dbReference type="RefSeq" id="WP_175278487.1">
    <property type="nucleotide sequence ID" value="NZ_CP054836.1"/>
</dbReference>
<dbReference type="SUPFAM" id="SSF55781">
    <property type="entry name" value="GAF domain-like"/>
    <property type="match status" value="1"/>
</dbReference>
<dbReference type="GO" id="GO:0045892">
    <property type="term" value="P:negative regulation of DNA-templated transcription"/>
    <property type="evidence" value="ECO:0007669"/>
    <property type="project" value="TreeGrafter"/>
</dbReference>
<dbReference type="SUPFAM" id="SSF46785">
    <property type="entry name" value="Winged helix' DNA-binding domain"/>
    <property type="match status" value="1"/>
</dbReference>
<name>A0A6N1VNT3_9HYPH</name>
<dbReference type="Pfam" id="PF09339">
    <property type="entry name" value="HTH_IclR"/>
    <property type="match status" value="1"/>
</dbReference>
<dbReference type="InterPro" id="IPR036390">
    <property type="entry name" value="WH_DNA-bd_sf"/>
</dbReference>
<evidence type="ECO:0000256" key="2">
    <source>
        <dbReference type="ARBA" id="ARBA00023125"/>
    </source>
</evidence>
<dbReference type="AlphaFoldDB" id="A0A6N1VNT3"/>
<dbReference type="InterPro" id="IPR036388">
    <property type="entry name" value="WH-like_DNA-bd_sf"/>
</dbReference>
<dbReference type="PROSITE" id="PS51078">
    <property type="entry name" value="ICLR_ED"/>
    <property type="match status" value="1"/>
</dbReference>
<keyword evidence="3" id="KW-0804">Transcription</keyword>
<dbReference type="InterPro" id="IPR014757">
    <property type="entry name" value="Tscrpt_reg_IclR_C"/>
</dbReference>
<dbReference type="PANTHER" id="PTHR30136">
    <property type="entry name" value="HELIX-TURN-HELIX TRANSCRIPTIONAL REGULATOR, ICLR FAMILY"/>
    <property type="match status" value="1"/>
</dbReference>
<protein>
    <submittedName>
        <fullName evidence="6">IclR family transcriptional regulator</fullName>
    </submittedName>
</protein>
<evidence type="ECO:0000313" key="7">
    <source>
        <dbReference type="Proteomes" id="UP000509367"/>
    </source>
</evidence>
<reference evidence="6 7" key="1">
    <citation type="submission" date="2020-06" db="EMBL/GenBank/DDBJ databases">
        <title>Oricola thermophila sp. nov. isolated from a tidal sediments.</title>
        <authorList>
            <person name="Kwon K.K."/>
            <person name="Yang S.-H."/>
            <person name="Park M.-J."/>
        </authorList>
    </citation>
    <scope>NUCLEOTIDE SEQUENCE [LARGE SCALE GENOMIC DNA]</scope>
    <source>
        <strain evidence="6 7">MEBiC13590</strain>
    </source>
</reference>
<keyword evidence="7" id="KW-1185">Reference proteome</keyword>
<organism evidence="6 7">
    <name type="scientific">Oricola thermophila</name>
    <dbReference type="NCBI Taxonomy" id="2742145"/>
    <lineage>
        <taxon>Bacteria</taxon>
        <taxon>Pseudomonadati</taxon>
        <taxon>Pseudomonadota</taxon>
        <taxon>Alphaproteobacteria</taxon>
        <taxon>Hyphomicrobiales</taxon>
        <taxon>Ahrensiaceae</taxon>
        <taxon>Oricola</taxon>
    </lineage>
</organism>
<evidence type="ECO:0000256" key="3">
    <source>
        <dbReference type="ARBA" id="ARBA00023163"/>
    </source>
</evidence>
<dbReference type="SMART" id="SM00346">
    <property type="entry name" value="HTH_ICLR"/>
    <property type="match status" value="1"/>
</dbReference>
<feature type="domain" description="HTH iclR-type" evidence="4">
    <location>
        <begin position="14"/>
        <end position="75"/>
    </location>
</feature>
<gene>
    <name evidence="6" type="ORF">HTY61_08705</name>
</gene>
<dbReference type="InterPro" id="IPR029016">
    <property type="entry name" value="GAF-like_dom_sf"/>
</dbReference>
<dbReference type="KEGG" id="orm:HTY61_08705"/>
<accession>A0A6N1VNT3</accession>
<dbReference type="InterPro" id="IPR005471">
    <property type="entry name" value="Tscrpt_reg_IclR_N"/>
</dbReference>
<dbReference type="Gene3D" id="1.10.10.10">
    <property type="entry name" value="Winged helix-like DNA-binding domain superfamily/Winged helix DNA-binding domain"/>
    <property type="match status" value="1"/>
</dbReference>
<evidence type="ECO:0000259" key="5">
    <source>
        <dbReference type="PROSITE" id="PS51078"/>
    </source>
</evidence>
<dbReference type="InterPro" id="IPR050707">
    <property type="entry name" value="HTH_MetabolicPath_Reg"/>
</dbReference>
<dbReference type="EMBL" id="CP054836">
    <property type="protein sequence ID" value="QKV20597.1"/>
    <property type="molecule type" value="Genomic_DNA"/>
</dbReference>
<sequence>MRRSANRTAGDAGTGTLGKAIAVLDVVAAAKRPLRFTDLLAELDQPRGTLHRQISNLIDEGLLQVNADGTYGLGLRLLKLASNAWAGNQFREIAEPHLNSLHDKVGETIHLGVLQGVEVIYLDKVESRQSVRMHSQIGNASPAFCTGVGKAALSLLQGDELANRIRRIDFQPYTERTIRDANAFLREIEEIRTTGIAFDREEHESGIHCIAAPVGAPHRDFCAGISVTAPVYRVGMEQLEAWADDVRGTAAAITDDMRLKLGPRG</sequence>
<dbReference type="GO" id="GO:0003677">
    <property type="term" value="F:DNA binding"/>
    <property type="evidence" value="ECO:0007669"/>
    <property type="project" value="UniProtKB-KW"/>
</dbReference>
<keyword evidence="2" id="KW-0238">DNA-binding</keyword>
<dbReference type="GO" id="GO:0003700">
    <property type="term" value="F:DNA-binding transcription factor activity"/>
    <property type="evidence" value="ECO:0007669"/>
    <property type="project" value="TreeGrafter"/>
</dbReference>
<dbReference type="PANTHER" id="PTHR30136:SF24">
    <property type="entry name" value="HTH-TYPE TRANSCRIPTIONAL REPRESSOR ALLR"/>
    <property type="match status" value="1"/>
</dbReference>
<dbReference type="Pfam" id="PF01614">
    <property type="entry name" value="IclR_C"/>
    <property type="match status" value="1"/>
</dbReference>
<dbReference type="Proteomes" id="UP000509367">
    <property type="component" value="Chromosome"/>
</dbReference>